<feature type="compositionally biased region" description="Low complexity" evidence="1">
    <location>
        <begin position="119"/>
        <end position="132"/>
    </location>
</feature>
<gene>
    <name evidence="2" type="ORF">IWQ60_000089</name>
</gene>
<feature type="region of interest" description="Disordered" evidence="1">
    <location>
        <begin position="1"/>
        <end position="20"/>
    </location>
</feature>
<sequence length="434" mass="45697">MGLTEGTKKKAKSQSKVASALAAVLAKSAGKRTNRTSGGSEAEATPTRGTPTRKIISKPKALSAKLPSRVVSSAKPTGKAATKHGQQSNVDLPGTALAHDSESDSDDVEENPTIRKPIAKASSKIKALAASAPVARKVVASSTPKQTPQRSAKPAPAASSSESDSDSSEGAEETIVAHKPATKAPVPAKATLPVKQAASVAKKRAAESDTEIDIVKQQEQLSVNRKGAAASSDESDSDSSDDSDSDDEAPEEVSTTQAREAAKENSRLKEIEETRKERLAKAQQARDLHRKKQAESRPAGPLVKRPAAQSSSDDSDSDAEQDKATGALSMDVLEAVADSGTPLRQPSLANGRRPNHKIRFDDDEDEDADKTSAAYRSSGFKRQRTATLPTNRTAGGLTVSVLGTKSLSLSQRSTVNFYKSPKIRRYAAKPTIDS</sequence>
<feature type="compositionally biased region" description="Acidic residues" evidence="1">
    <location>
        <begin position="233"/>
        <end position="251"/>
    </location>
</feature>
<feature type="compositionally biased region" description="Basic and acidic residues" evidence="1">
    <location>
        <begin position="260"/>
        <end position="287"/>
    </location>
</feature>
<evidence type="ECO:0000313" key="3">
    <source>
        <dbReference type="Proteomes" id="UP001150569"/>
    </source>
</evidence>
<accession>A0A9W8AJ80</accession>
<proteinExistence type="predicted"/>
<feature type="region of interest" description="Disordered" evidence="1">
    <location>
        <begin position="26"/>
        <end position="394"/>
    </location>
</feature>
<evidence type="ECO:0000313" key="2">
    <source>
        <dbReference type="EMBL" id="KAJ1930691.1"/>
    </source>
</evidence>
<organism evidence="2 3">
    <name type="scientific">Tieghemiomyces parasiticus</name>
    <dbReference type="NCBI Taxonomy" id="78921"/>
    <lineage>
        <taxon>Eukaryota</taxon>
        <taxon>Fungi</taxon>
        <taxon>Fungi incertae sedis</taxon>
        <taxon>Zoopagomycota</taxon>
        <taxon>Kickxellomycotina</taxon>
        <taxon>Dimargaritomycetes</taxon>
        <taxon>Dimargaritales</taxon>
        <taxon>Dimargaritaceae</taxon>
        <taxon>Tieghemiomyces</taxon>
    </lineage>
</organism>
<feature type="compositionally biased region" description="Low complexity" evidence="1">
    <location>
        <begin position="151"/>
        <end position="162"/>
    </location>
</feature>
<dbReference type="AlphaFoldDB" id="A0A9W8AJ80"/>
<dbReference type="Proteomes" id="UP001150569">
    <property type="component" value="Unassembled WGS sequence"/>
</dbReference>
<evidence type="ECO:0000256" key="1">
    <source>
        <dbReference type="SAM" id="MobiDB-lite"/>
    </source>
</evidence>
<keyword evidence="3" id="KW-1185">Reference proteome</keyword>
<comment type="caution">
    <text evidence="2">The sequence shown here is derived from an EMBL/GenBank/DDBJ whole genome shotgun (WGS) entry which is preliminary data.</text>
</comment>
<dbReference type="EMBL" id="JANBPT010000002">
    <property type="protein sequence ID" value="KAJ1930691.1"/>
    <property type="molecule type" value="Genomic_DNA"/>
</dbReference>
<feature type="compositionally biased region" description="Low complexity" evidence="1">
    <location>
        <begin position="182"/>
        <end position="195"/>
    </location>
</feature>
<reference evidence="2" key="1">
    <citation type="submission" date="2022-07" db="EMBL/GenBank/DDBJ databases">
        <title>Phylogenomic reconstructions and comparative analyses of Kickxellomycotina fungi.</title>
        <authorList>
            <person name="Reynolds N.K."/>
            <person name="Stajich J.E."/>
            <person name="Barry K."/>
            <person name="Grigoriev I.V."/>
            <person name="Crous P."/>
            <person name="Smith M.E."/>
        </authorList>
    </citation>
    <scope>NUCLEOTIDE SEQUENCE</scope>
    <source>
        <strain evidence="2">RSA 861</strain>
    </source>
</reference>
<protein>
    <submittedName>
        <fullName evidence="2">Uncharacterized protein</fullName>
    </submittedName>
</protein>
<name>A0A9W8AJ80_9FUNG</name>
<feature type="compositionally biased region" description="Acidic residues" evidence="1">
    <location>
        <begin position="163"/>
        <end position="172"/>
    </location>
</feature>
<feature type="compositionally biased region" description="Polar residues" evidence="1">
    <location>
        <begin position="140"/>
        <end position="150"/>
    </location>
</feature>